<protein>
    <submittedName>
        <fullName evidence="1">Uncharacterized protein</fullName>
    </submittedName>
</protein>
<sequence length="102" mass="12091">MQIVGCIRPPGPATFRVYSYYYYYSRGVRPKDAMFDSFRLLKTNRQLAMFRLGTILQMRRKIKNSPLRPPFRLNVITYEHMCPRGRTHVEMLCLDLAETLTL</sequence>
<accession>A0A0J8QZB1</accession>
<reference evidence="2" key="1">
    <citation type="journal article" date="2010" name="Genome Res.">
        <title>Population genomic sequencing of Coccidioides fungi reveals recent hybridization and transposon control.</title>
        <authorList>
            <person name="Neafsey D.E."/>
            <person name="Barker B.M."/>
            <person name="Sharpton T.J."/>
            <person name="Stajich J.E."/>
            <person name="Park D.J."/>
            <person name="Whiston E."/>
            <person name="Hung C.-Y."/>
            <person name="McMahan C."/>
            <person name="White J."/>
            <person name="Sykes S."/>
            <person name="Heiman D."/>
            <person name="Young S."/>
            <person name="Zeng Q."/>
            <person name="Abouelleil A."/>
            <person name="Aftuck L."/>
            <person name="Bessette D."/>
            <person name="Brown A."/>
            <person name="FitzGerald M."/>
            <person name="Lui A."/>
            <person name="Macdonald J.P."/>
            <person name="Priest M."/>
            <person name="Orbach M.J."/>
            <person name="Galgiani J.N."/>
            <person name="Kirkland T.N."/>
            <person name="Cole G.T."/>
            <person name="Birren B.W."/>
            <person name="Henn M.R."/>
            <person name="Taylor J.W."/>
            <person name="Rounsley S.D."/>
        </authorList>
    </citation>
    <scope>NUCLEOTIDE SEQUENCE [LARGE SCALE GENOMIC DNA]</scope>
    <source>
        <strain evidence="2">RMSCC 3703</strain>
    </source>
</reference>
<dbReference type="Proteomes" id="UP000054559">
    <property type="component" value="Unassembled WGS sequence"/>
</dbReference>
<dbReference type="EMBL" id="DS268161">
    <property type="protein sequence ID" value="KMU78219.1"/>
    <property type="molecule type" value="Genomic_DNA"/>
</dbReference>
<dbReference type="AlphaFoldDB" id="A0A0J8QZB1"/>
<evidence type="ECO:0000313" key="1">
    <source>
        <dbReference type="EMBL" id="KMU78219.1"/>
    </source>
</evidence>
<organism evidence="1 2">
    <name type="scientific">Coccidioides immitis RMSCC 3703</name>
    <dbReference type="NCBI Taxonomy" id="454286"/>
    <lineage>
        <taxon>Eukaryota</taxon>
        <taxon>Fungi</taxon>
        <taxon>Dikarya</taxon>
        <taxon>Ascomycota</taxon>
        <taxon>Pezizomycotina</taxon>
        <taxon>Eurotiomycetes</taxon>
        <taxon>Eurotiomycetidae</taxon>
        <taxon>Onygenales</taxon>
        <taxon>Onygenaceae</taxon>
        <taxon>Coccidioides</taxon>
    </lineage>
</organism>
<evidence type="ECO:0000313" key="2">
    <source>
        <dbReference type="Proteomes" id="UP000054559"/>
    </source>
</evidence>
<proteinExistence type="predicted"/>
<name>A0A0J8QZB1_COCIT</name>
<gene>
    <name evidence="1" type="ORF">CISG_07059</name>
</gene>